<evidence type="ECO:0000313" key="2">
    <source>
        <dbReference type="EMBL" id="GGI92544.1"/>
    </source>
</evidence>
<accession>A0A917NFD1</accession>
<dbReference type="AlphaFoldDB" id="A0A917NFD1"/>
<keyword evidence="1" id="KW-0812">Transmembrane</keyword>
<name>A0A917NFD1_9GAMM</name>
<feature type="transmembrane region" description="Helical" evidence="1">
    <location>
        <begin position="12"/>
        <end position="31"/>
    </location>
</feature>
<evidence type="ECO:0000313" key="3">
    <source>
        <dbReference type="Proteomes" id="UP000613743"/>
    </source>
</evidence>
<evidence type="ECO:0000256" key="1">
    <source>
        <dbReference type="SAM" id="Phobius"/>
    </source>
</evidence>
<reference evidence="2" key="2">
    <citation type="submission" date="2020-09" db="EMBL/GenBank/DDBJ databases">
        <authorList>
            <person name="Sun Q."/>
            <person name="Ohkuma M."/>
        </authorList>
    </citation>
    <scope>NUCLEOTIDE SEQUENCE</scope>
    <source>
        <strain evidence="2">JCM 30804</strain>
    </source>
</reference>
<keyword evidence="1" id="KW-1133">Transmembrane helix</keyword>
<reference evidence="2" key="1">
    <citation type="journal article" date="2014" name="Int. J. Syst. Evol. Microbiol.">
        <title>Complete genome sequence of Corynebacterium casei LMG S-19264T (=DSM 44701T), isolated from a smear-ripened cheese.</title>
        <authorList>
            <consortium name="US DOE Joint Genome Institute (JGI-PGF)"/>
            <person name="Walter F."/>
            <person name="Albersmeier A."/>
            <person name="Kalinowski J."/>
            <person name="Ruckert C."/>
        </authorList>
    </citation>
    <scope>NUCLEOTIDE SEQUENCE</scope>
    <source>
        <strain evidence="2">JCM 30804</strain>
    </source>
</reference>
<keyword evidence="1" id="KW-0472">Membrane</keyword>
<keyword evidence="3" id="KW-1185">Reference proteome</keyword>
<dbReference type="RefSeq" id="WP_188922886.1">
    <property type="nucleotide sequence ID" value="NZ_BMPZ01000014.1"/>
</dbReference>
<gene>
    <name evidence="2" type="ORF">GCM10009332_32260</name>
</gene>
<protein>
    <submittedName>
        <fullName evidence="2">Uncharacterized protein</fullName>
    </submittedName>
</protein>
<proteinExistence type="predicted"/>
<dbReference type="EMBL" id="BMPZ01000014">
    <property type="protein sequence ID" value="GGI92544.1"/>
    <property type="molecule type" value="Genomic_DNA"/>
</dbReference>
<sequence length="114" mass="12487">MNGTIKNRSNIKSAAMLSIAAGLVAICAYNFQDKAQDELTAACVCDANASYDKSLPASHPKNRCAEKTELSWKTWLVGNNNSNQFHFVDLVELLSGHQDRPLEEIPSASPDSQY</sequence>
<organism evidence="2 3">
    <name type="scientific">Shewanella gelidii</name>
    <dbReference type="NCBI Taxonomy" id="1642821"/>
    <lineage>
        <taxon>Bacteria</taxon>
        <taxon>Pseudomonadati</taxon>
        <taxon>Pseudomonadota</taxon>
        <taxon>Gammaproteobacteria</taxon>
        <taxon>Alteromonadales</taxon>
        <taxon>Shewanellaceae</taxon>
        <taxon>Shewanella</taxon>
    </lineage>
</organism>
<comment type="caution">
    <text evidence="2">The sequence shown here is derived from an EMBL/GenBank/DDBJ whole genome shotgun (WGS) entry which is preliminary data.</text>
</comment>
<dbReference type="Proteomes" id="UP000613743">
    <property type="component" value="Unassembled WGS sequence"/>
</dbReference>